<sequence>MTHRFGRLALLAAASLGLAALPAKAGVGDLLVAPTRVILDGGRGTQVLLNNIGEEEATYRLTAELRRMGEDGSLDDVETPNTTEKLARDMVIFAPRRITLPPNQPQAIRIAARAPAGVQDGEYRIHLLFRAIPKPRPVEERAQTEGLSFRLTPVYGVTIPVIVRLGRLEVQAAITDVRKVEQGERTAIAVDLTRSGQRSTYGRIDVFKEGEEEAIAFLNGVAIYPEINRRTVTLQVREDYQGPLTGKVKVEYRASPDEGSALIASTDAVLR</sequence>
<dbReference type="InterPro" id="IPR013783">
    <property type="entry name" value="Ig-like_fold"/>
</dbReference>
<dbReference type="RefSeq" id="WP_183934179.1">
    <property type="nucleotide sequence ID" value="NZ_JACICF010000002.1"/>
</dbReference>
<feature type="signal peptide" evidence="1">
    <location>
        <begin position="1"/>
        <end position="25"/>
    </location>
</feature>
<dbReference type="InterPro" id="IPR008962">
    <property type="entry name" value="PapD-like_sf"/>
</dbReference>
<name>A0A839Z7I5_9SPHN</name>
<feature type="chain" id="PRO_5032515368" description="Molecular chaperone" evidence="1">
    <location>
        <begin position="26"/>
        <end position="271"/>
    </location>
</feature>
<dbReference type="EMBL" id="JACICF010000002">
    <property type="protein sequence ID" value="MBB3764814.1"/>
    <property type="molecule type" value="Genomic_DNA"/>
</dbReference>
<dbReference type="SUPFAM" id="SSF49354">
    <property type="entry name" value="PapD-like"/>
    <property type="match status" value="1"/>
</dbReference>
<dbReference type="Proteomes" id="UP000578569">
    <property type="component" value="Unassembled WGS sequence"/>
</dbReference>
<comment type="caution">
    <text evidence="2">The sequence shown here is derived from an EMBL/GenBank/DDBJ whole genome shotgun (WGS) entry which is preliminary data.</text>
</comment>
<organism evidence="2 3">
    <name type="scientific">Sphingomicrobium lutaoense</name>
    <dbReference type="NCBI Taxonomy" id="515949"/>
    <lineage>
        <taxon>Bacteria</taxon>
        <taxon>Pseudomonadati</taxon>
        <taxon>Pseudomonadota</taxon>
        <taxon>Alphaproteobacteria</taxon>
        <taxon>Sphingomonadales</taxon>
        <taxon>Sphingomonadaceae</taxon>
        <taxon>Sphingomicrobium</taxon>
    </lineage>
</organism>
<gene>
    <name evidence="2" type="ORF">FHS50_001876</name>
</gene>
<keyword evidence="1" id="KW-0732">Signal</keyword>
<evidence type="ECO:0008006" key="4">
    <source>
        <dbReference type="Google" id="ProtNLM"/>
    </source>
</evidence>
<reference evidence="2 3" key="1">
    <citation type="submission" date="2020-08" db="EMBL/GenBank/DDBJ databases">
        <title>Genomic Encyclopedia of Type Strains, Phase IV (KMG-IV): sequencing the most valuable type-strain genomes for metagenomic binning, comparative biology and taxonomic classification.</title>
        <authorList>
            <person name="Goeker M."/>
        </authorList>
    </citation>
    <scope>NUCLEOTIDE SEQUENCE [LARGE SCALE GENOMIC DNA]</scope>
    <source>
        <strain evidence="2 3">DSM 24194</strain>
    </source>
</reference>
<protein>
    <recommendedName>
        <fullName evidence="4">Molecular chaperone</fullName>
    </recommendedName>
</protein>
<dbReference type="AlphaFoldDB" id="A0A839Z7I5"/>
<accession>A0A839Z7I5</accession>
<proteinExistence type="predicted"/>
<evidence type="ECO:0000313" key="2">
    <source>
        <dbReference type="EMBL" id="MBB3764814.1"/>
    </source>
</evidence>
<evidence type="ECO:0000313" key="3">
    <source>
        <dbReference type="Proteomes" id="UP000578569"/>
    </source>
</evidence>
<keyword evidence="3" id="KW-1185">Reference proteome</keyword>
<dbReference type="Gene3D" id="2.60.40.10">
    <property type="entry name" value="Immunoglobulins"/>
    <property type="match status" value="1"/>
</dbReference>
<evidence type="ECO:0000256" key="1">
    <source>
        <dbReference type="SAM" id="SignalP"/>
    </source>
</evidence>